<evidence type="ECO:0000313" key="3">
    <source>
        <dbReference type="Proteomes" id="UP000266272"/>
    </source>
</evidence>
<feature type="compositionally biased region" description="Polar residues" evidence="1">
    <location>
        <begin position="9"/>
        <end position="18"/>
    </location>
</feature>
<keyword evidence="3" id="KW-1185">Reference proteome</keyword>
<evidence type="ECO:0000313" key="2">
    <source>
        <dbReference type="EMBL" id="RFU73271.1"/>
    </source>
</evidence>
<comment type="caution">
    <text evidence="2">The sequence shown here is derived from an EMBL/GenBank/DDBJ whole genome shotgun (WGS) entry which is preliminary data.</text>
</comment>
<gene>
    <name evidence="2" type="ORF">TARUN_8982</name>
</gene>
<organism evidence="2 3">
    <name type="scientific">Trichoderma arundinaceum</name>
    <dbReference type="NCBI Taxonomy" id="490622"/>
    <lineage>
        <taxon>Eukaryota</taxon>
        <taxon>Fungi</taxon>
        <taxon>Dikarya</taxon>
        <taxon>Ascomycota</taxon>
        <taxon>Pezizomycotina</taxon>
        <taxon>Sordariomycetes</taxon>
        <taxon>Hypocreomycetidae</taxon>
        <taxon>Hypocreales</taxon>
        <taxon>Hypocreaceae</taxon>
        <taxon>Trichoderma</taxon>
    </lineage>
</organism>
<sequence>MLQLPLPQAQRQGRTTAEPSREEPRAMHVQGCNPKPMGNLQTRATWCGCPLLNAAKRSAIVLPLRRAAPWIPVAALCRGIWDPCDAGLSTPCVALQLQLLLYTSRTLQSLEPVVLPILQYEASTRQLRYIRAYKRTYAILAPPHLLAPNPDARSLRGCTESARTTFNSAPALASISGYPLDRISAIRSSALRKPRHQNAVPGTTRDVGMLLSQILLQSIP</sequence>
<dbReference type="Proteomes" id="UP000266272">
    <property type="component" value="Unassembled WGS sequence"/>
</dbReference>
<name>A0A395NBK1_TRIAR</name>
<dbReference type="AlphaFoldDB" id="A0A395NBK1"/>
<proteinExistence type="predicted"/>
<accession>A0A395NBK1</accession>
<protein>
    <submittedName>
        <fullName evidence="2">Uncharacterized protein</fullName>
    </submittedName>
</protein>
<evidence type="ECO:0000256" key="1">
    <source>
        <dbReference type="SAM" id="MobiDB-lite"/>
    </source>
</evidence>
<feature type="region of interest" description="Disordered" evidence="1">
    <location>
        <begin position="1"/>
        <end position="26"/>
    </location>
</feature>
<dbReference type="EMBL" id="PXOA01000674">
    <property type="protein sequence ID" value="RFU73271.1"/>
    <property type="molecule type" value="Genomic_DNA"/>
</dbReference>
<reference evidence="2 3" key="1">
    <citation type="journal article" date="2018" name="PLoS Pathog.">
        <title>Evolution of structural diversity of trichothecenes, a family of toxins produced by plant pathogenic and entomopathogenic fungi.</title>
        <authorList>
            <person name="Proctor R.H."/>
            <person name="McCormick S.P."/>
            <person name="Kim H.S."/>
            <person name="Cardoza R.E."/>
            <person name="Stanley A.M."/>
            <person name="Lindo L."/>
            <person name="Kelly A."/>
            <person name="Brown D.W."/>
            <person name="Lee T."/>
            <person name="Vaughan M.M."/>
            <person name="Alexander N.J."/>
            <person name="Busman M."/>
            <person name="Gutierrez S."/>
        </authorList>
    </citation>
    <scope>NUCLEOTIDE SEQUENCE [LARGE SCALE GENOMIC DNA]</scope>
    <source>
        <strain evidence="2 3">IBT 40837</strain>
    </source>
</reference>